<accession>A0A974SPB2</accession>
<dbReference type="EMBL" id="CP064781">
    <property type="protein sequence ID" value="QRJ63977.1"/>
    <property type="molecule type" value="Genomic_DNA"/>
</dbReference>
<dbReference type="KEGG" id="ares:IWH25_01035"/>
<dbReference type="RefSeq" id="WP_203387508.1">
    <property type="nucleotide sequence ID" value="NZ_CP064781.1"/>
</dbReference>
<keyword evidence="4" id="KW-1185">Reference proteome</keyword>
<evidence type="ECO:0000313" key="3">
    <source>
        <dbReference type="EMBL" id="QRJ63977.1"/>
    </source>
</evidence>
<keyword evidence="2" id="KW-0808">Transferase</keyword>
<dbReference type="Gene3D" id="3.90.1200.10">
    <property type="match status" value="1"/>
</dbReference>
<dbReference type="PIRSF" id="PIRSF006221">
    <property type="entry name" value="Ketosamine-3-kinase"/>
    <property type="match status" value="1"/>
</dbReference>
<evidence type="ECO:0000256" key="2">
    <source>
        <dbReference type="PIRNR" id="PIRNR006221"/>
    </source>
</evidence>
<protein>
    <submittedName>
        <fullName evidence="3">Fructosamine kinase family protein</fullName>
    </submittedName>
</protein>
<keyword evidence="2 3" id="KW-0418">Kinase</keyword>
<sequence length="296" mass="31262">MPPSSVQPPELAAAIAAAVVAADGGRFAVRDARPVGGGCISRNLCVADGGRRYFVKLDRDAGERFAAEADGLAALARCDALLVPRVVAQGNAAGADFLVLDWLELTPDGDDAALGEALAALHAIACPRFGWGRDNFIGATPQPNGWHDDWPAFFADRRLRPQLALAARNGAPQLAAQAAPLLARLPQLLGHAPQPALVHGDLWRGNAGFAHGRPALFDPAVYAGDGETDLAMAALFGGFSPRFFAAYRARHPAPPGHDTRQRLYQLYHVLNHFNLFGGGYARQADVLMANLIAAGD</sequence>
<evidence type="ECO:0000256" key="1">
    <source>
        <dbReference type="ARBA" id="ARBA00009460"/>
    </source>
</evidence>
<reference evidence="3" key="1">
    <citation type="submission" date="2020-11" db="EMBL/GenBank/DDBJ databases">
        <title>Azospira restricta DSM 18626 genome sequence.</title>
        <authorList>
            <person name="Moe W.M."/>
        </authorList>
    </citation>
    <scope>NUCLEOTIDE SEQUENCE</scope>
    <source>
        <strain evidence="3">DSM 18626</strain>
    </source>
</reference>
<dbReference type="Gene3D" id="3.30.200.20">
    <property type="entry name" value="Phosphorylase Kinase, domain 1"/>
    <property type="match status" value="1"/>
</dbReference>
<dbReference type="InterPro" id="IPR016477">
    <property type="entry name" value="Fructo-/Ketosamine-3-kinase"/>
</dbReference>
<evidence type="ECO:0000313" key="4">
    <source>
        <dbReference type="Proteomes" id="UP000663444"/>
    </source>
</evidence>
<comment type="similarity">
    <text evidence="1 2">Belongs to the fructosamine kinase family.</text>
</comment>
<dbReference type="PANTHER" id="PTHR12149:SF8">
    <property type="entry name" value="PROTEIN-RIBULOSAMINE 3-KINASE"/>
    <property type="match status" value="1"/>
</dbReference>
<dbReference type="InterPro" id="IPR011009">
    <property type="entry name" value="Kinase-like_dom_sf"/>
</dbReference>
<dbReference type="Proteomes" id="UP000663444">
    <property type="component" value="Chromosome"/>
</dbReference>
<proteinExistence type="inferred from homology"/>
<dbReference type="GO" id="GO:0016301">
    <property type="term" value="F:kinase activity"/>
    <property type="evidence" value="ECO:0007669"/>
    <property type="project" value="UniProtKB-UniRule"/>
</dbReference>
<dbReference type="SUPFAM" id="SSF56112">
    <property type="entry name" value="Protein kinase-like (PK-like)"/>
    <property type="match status" value="1"/>
</dbReference>
<dbReference type="PANTHER" id="PTHR12149">
    <property type="entry name" value="FRUCTOSAMINE 3 KINASE-RELATED PROTEIN"/>
    <property type="match status" value="1"/>
</dbReference>
<dbReference type="AlphaFoldDB" id="A0A974SPB2"/>
<dbReference type="Pfam" id="PF03881">
    <property type="entry name" value="Fructosamin_kin"/>
    <property type="match status" value="1"/>
</dbReference>
<organism evidence="3 4">
    <name type="scientific">Azospira restricta</name>
    <dbReference type="NCBI Taxonomy" id="404405"/>
    <lineage>
        <taxon>Bacteria</taxon>
        <taxon>Pseudomonadati</taxon>
        <taxon>Pseudomonadota</taxon>
        <taxon>Betaproteobacteria</taxon>
        <taxon>Rhodocyclales</taxon>
        <taxon>Rhodocyclaceae</taxon>
        <taxon>Azospira</taxon>
    </lineage>
</organism>
<name>A0A974SPB2_9RHOO</name>
<gene>
    <name evidence="3" type="ORF">IWH25_01035</name>
</gene>